<proteinExistence type="predicted"/>
<protein>
    <submittedName>
        <fullName evidence="5">Putative NASP-related protein sim3</fullName>
    </submittedName>
</protein>
<feature type="domain" description="Tetratricopeptide SHNi-TPR" evidence="4">
    <location>
        <begin position="235"/>
        <end position="272"/>
    </location>
</feature>
<dbReference type="GO" id="GO:0005654">
    <property type="term" value="C:nucleoplasm"/>
    <property type="evidence" value="ECO:0007669"/>
    <property type="project" value="TreeGrafter"/>
</dbReference>
<organism evidence="5 6">
    <name type="scientific">Elsinoe australis</name>
    <dbReference type="NCBI Taxonomy" id="40998"/>
    <lineage>
        <taxon>Eukaryota</taxon>
        <taxon>Fungi</taxon>
        <taxon>Dikarya</taxon>
        <taxon>Ascomycota</taxon>
        <taxon>Pezizomycotina</taxon>
        <taxon>Dothideomycetes</taxon>
        <taxon>Dothideomycetidae</taxon>
        <taxon>Myriangiales</taxon>
        <taxon>Elsinoaceae</taxon>
        <taxon>Elsinoe</taxon>
    </lineage>
</organism>
<feature type="region of interest" description="Disordered" evidence="3">
    <location>
        <begin position="425"/>
        <end position="468"/>
    </location>
</feature>
<evidence type="ECO:0000256" key="2">
    <source>
        <dbReference type="ARBA" id="ARBA00022803"/>
    </source>
</evidence>
<dbReference type="Proteomes" id="UP000308133">
    <property type="component" value="Unassembled WGS sequence"/>
</dbReference>
<dbReference type="PANTHER" id="PTHR15081">
    <property type="entry name" value="NUCLEAR AUTOANTIGENIC SPERM PROTEIN NASP -RELATED"/>
    <property type="match status" value="1"/>
</dbReference>
<keyword evidence="1" id="KW-0677">Repeat</keyword>
<sequence length="468" mass="50210">MSDPTESAPAPAESNLSQEAAAAKLTQLKASATKEYSLKNYTAAADLYSEATELQAEVNGEMSPQNAELLYAYGRCLYHVAISKSDVLGSKVAGSGGEEPKKKKRKVEAAETSDALKSGEEKTAEEVVGAVVEEKDGKTDEKKGEVDKSKPFFQIEGDENWTDSEDEEEEGGEEEQEDEDDDFAVAYEVLDLARVLLSRQLEGVEETEQAGAGKGKAAASGTVSPEKSAVMERLADTHDLQAEIWLESERFSDAIPDFQSALDLKLKLYPTDNSLVAEAHYKLSLALEFASIRKSEQDGEAAEPGTEKPAEVDEEMRKEAASHMEKAIASCKLRVEKERSLLASATGEEKSKKEKNIKEVLEMVQDLEQRLTDLKNPAVNVNGGPAGAPAADALGGILGSILGESTAEQKARIAEATKGANDLTGLIKKKAPKPAPATAATNSTSKRKLEDADGQIDTNGKKARVEDE</sequence>
<accession>A0A4U7AT11</accession>
<keyword evidence="2" id="KW-0802">TPR repeat</keyword>
<dbReference type="Pfam" id="PF10516">
    <property type="entry name" value="SHNi-TPR"/>
    <property type="match status" value="1"/>
</dbReference>
<dbReference type="GO" id="GO:0034080">
    <property type="term" value="P:CENP-A containing chromatin assembly"/>
    <property type="evidence" value="ECO:0007669"/>
    <property type="project" value="TreeGrafter"/>
</dbReference>
<dbReference type="InterPro" id="IPR011990">
    <property type="entry name" value="TPR-like_helical_dom_sf"/>
</dbReference>
<reference evidence="5 6" key="1">
    <citation type="submission" date="2018-02" db="EMBL/GenBank/DDBJ databases">
        <title>Draft genome sequences of Elsinoe sp., causing black scab on jojoba.</title>
        <authorList>
            <person name="Stodart B."/>
            <person name="Jeffress S."/>
            <person name="Ash G."/>
            <person name="Arun Chinnappa K."/>
        </authorList>
    </citation>
    <scope>NUCLEOTIDE SEQUENCE [LARGE SCALE GENOMIC DNA]</scope>
    <source>
        <strain evidence="5 6">Hillstone_2</strain>
    </source>
</reference>
<feature type="compositionally biased region" description="Basic and acidic residues" evidence="3">
    <location>
        <begin position="305"/>
        <end position="315"/>
    </location>
</feature>
<dbReference type="InterPro" id="IPR051730">
    <property type="entry name" value="NASP-like"/>
</dbReference>
<evidence type="ECO:0000256" key="3">
    <source>
        <dbReference type="SAM" id="MobiDB-lite"/>
    </source>
</evidence>
<dbReference type="Gene3D" id="1.25.40.10">
    <property type="entry name" value="Tetratricopeptide repeat domain"/>
    <property type="match status" value="1"/>
</dbReference>
<feature type="region of interest" description="Disordered" evidence="3">
    <location>
        <begin position="88"/>
        <end position="183"/>
    </location>
</feature>
<dbReference type="GO" id="GO:0006335">
    <property type="term" value="P:DNA replication-dependent chromatin assembly"/>
    <property type="evidence" value="ECO:0007669"/>
    <property type="project" value="TreeGrafter"/>
</dbReference>
<evidence type="ECO:0000259" key="4">
    <source>
        <dbReference type="Pfam" id="PF10516"/>
    </source>
</evidence>
<dbReference type="AlphaFoldDB" id="A0A4U7AT11"/>
<dbReference type="GO" id="GO:0042393">
    <property type="term" value="F:histone binding"/>
    <property type="evidence" value="ECO:0007669"/>
    <property type="project" value="TreeGrafter"/>
</dbReference>
<gene>
    <name evidence="5" type="ORF">C1H76_5973</name>
</gene>
<feature type="compositionally biased region" description="Acidic residues" evidence="3">
    <location>
        <begin position="156"/>
        <end position="183"/>
    </location>
</feature>
<evidence type="ECO:0000313" key="6">
    <source>
        <dbReference type="Proteomes" id="UP000308133"/>
    </source>
</evidence>
<evidence type="ECO:0000313" key="5">
    <source>
        <dbReference type="EMBL" id="TKX21478.1"/>
    </source>
</evidence>
<feature type="compositionally biased region" description="Basic and acidic residues" evidence="3">
    <location>
        <begin position="132"/>
        <end position="150"/>
    </location>
</feature>
<name>A0A4U7AT11_9PEZI</name>
<dbReference type="EMBL" id="PTQR01000080">
    <property type="protein sequence ID" value="TKX21478.1"/>
    <property type="molecule type" value="Genomic_DNA"/>
</dbReference>
<feature type="compositionally biased region" description="Basic and acidic residues" evidence="3">
    <location>
        <begin position="459"/>
        <end position="468"/>
    </location>
</feature>
<comment type="caution">
    <text evidence="5">The sequence shown here is derived from an EMBL/GenBank/DDBJ whole genome shotgun (WGS) entry which is preliminary data.</text>
</comment>
<feature type="region of interest" description="Disordered" evidence="3">
    <location>
        <begin position="203"/>
        <end position="225"/>
    </location>
</feature>
<evidence type="ECO:0000256" key="1">
    <source>
        <dbReference type="ARBA" id="ARBA00022737"/>
    </source>
</evidence>
<dbReference type="InterPro" id="IPR019544">
    <property type="entry name" value="Tetratricopeptide_SHNi-TPR_dom"/>
</dbReference>
<feature type="region of interest" description="Disordered" evidence="3">
    <location>
        <begin position="294"/>
        <end position="315"/>
    </location>
</feature>
<dbReference type="PANTHER" id="PTHR15081:SF1">
    <property type="entry name" value="NUCLEAR AUTOANTIGENIC SPERM PROTEIN"/>
    <property type="match status" value="1"/>
</dbReference>